<feature type="region of interest" description="Disordered" evidence="1">
    <location>
        <begin position="180"/>
        <end position="200"/>
    </location>
</feature>
<accession>A0A8H6I864</accession>
<name>A0A8H6I864_9AGAR</name>
<reference evidence="2 3" key="1">
    <citation type="submission" date="2020-07" db="EMBL/GenBank/DDBJ databases">
        <title>Comparative genomics of pyrophilous fungi reveals a link between fire events and developmental genes.</title>
        <authorList>
            <consortium name="DOE Joint Genome Institute"/>
            <person name="Steindorff A.S."/>
            <person name="Carver A."/>
            <person name="Calhoun S."/>
            <person name="Stillman K."/>
            <person name="Liu H."/>
            <person name="Lipzen A."/>
            <person name="Pangilinan J."/>
            <person name="Labutti K."/>
            <person name="Bruns T.D."/>
            <person name="Grigoriev I.V."/>
        </authorList>
    </citation>
    <scope>NUCLEOTIDE SEQUENCE [LARGE SCALE GENOMIC DNA]</scope>
    <source>
        <strain evidence="2 3">CBS 144469</strain>
    </source>
</reference>
<organism evidence="2 3">
    <name type="scientific">Ephemerocybe angulata</name>
    <dbReference type="NCBI Taxonomy" id="980116"/>
    <lineage>
        <taxon>Eukaryota</taxon>
        <taxon>Fungi</taxon>
        <taxon>Dikarya</taxon>
        <taxon>Basidiomycota</taxon>
        <taxon>Agaricomycotina</taxon>
        <taxon>Agaricomycetes</taxon>
        <taxon>Agaricomycetidae</taxon>
        <taxon>Agaricales</taxon>
        <taxon>Agaricineae</taxon>
        <taxon>Psathyrellaceae</taxon>
        <taxon>Ephemerocybe</taxon>
    </lineage>
</organism>
<evidence type="ECO:0000313" key="3">
    <source>
        <dbReference type="Proteomes" id="UP000521943"/>
    </source>
</evidence>
<dbReference type="EMBL" id="JACGCI010000012">
    <property type="protein sequence ID" value="KAF6760359.1"/>
    <property type="molecule type" value="Genomic_DNA"/>
</dbReference>
<proteinExistence type="predicted"/>
<sequence>MDKIRACAAEAIKGNGWKRFSDPSVAHGKTMFPKMSGDQGLESEYHLFKMQPNGGKIPSAIKAWRDKHGTHAVMATVWVKKDADVEEVLQTPSRNLPKPPRLNAAGSPEHILKACFINYVSYQARPDIHRHRHIIQRSTTGIMEVGRGDDGLFYPHVVPYRPTPGPKAAAKARLWAAKAHQNPGSSLEPPNWLGPARLTA</sequence>
<dbReference type="AlphaFoldDB" id="A0A8H6I864"/>
<dbReference type="Proteomes" id="UP000521943">
    <property type="component" value="Unassembled WGS sequence"/>
</dbReference>
<dbReference type="OrthoDB" id="2787676at2759"/>
<evidence type="ECO:0000313" key="2">
    <source>
        <dbReference type="EMBL" id="KAF6760359.1"/>
    </source>
</evidence>
<evidence type="ECO:0000256" key="1">
    <source>
        <dbReference type="SAM" id="MobiDB-lite"/>
    </source>
</evidence>
<keyword evidence="3" id="KW-1185">Reference proteome</keyword>
<gene>
    <name evidence="2" type="ORF">DFP72DRAFT_843275</name>
</gene>
<protein>
    <submittedName>
        <fullName evidence="2">Uncharacterized protein</fullName>
    </submittedName>
</protein>
<comment type="caution">
    <text evidence="2">The sequence shown here is derived from an EMBL/GenBank/DDBJ whole genome shotgun (WGS) entry which is preliminary data.</text>
</comment>